<evidence type="ECO:0000313" key="3">
    <source>
        <dbReference type="Proteomes" id="UP001055439"/>
    </source>
</evidence>
<feature type="region of interest" description="Disordered" evidence="1">
    <location>
        <begin position="1"/>
        <end position="22"/>
    </location>
</feature>
<protein>
    <submittedName>
        <fullName evidence="2">Uncharacterized protein</fullName>
    </submittedName>
</protein>
<evidence type="ECO:0000256" key="1">
    <source>
        <dbReference type="SAM" id="MobiDB-lite"/>
    </source>
</evidence>
<gene>
    <name evidence="2" type="ORF">MUK42_23236</name>
</gene>
<organism evidence="2 3">
    <name type="scientific">Musa troglodytarum</name>
    <name type="common">fe'i banana</name>
    <dbReference type="NCBI Taxonomy" id="320322"/>
    <lineage>
        <taxon>Eukaryota</taxon>
        <taxon>Viridiplantae</taxon>
        <taxon>Streptophyta</taxon>
        <taxon>Embryophyta</taxon>
        <taxon>Tracheophyta</taxon>
        <taxon>Spermatophyta</taxon>
        <taxon>Magnoliopsida</taxon>
        <taxon>Liliopsida</taxon>
        <taxon>Zingiberales</taxon>
        <taxon>Musaceae</taxon>
        <taxon>Musa</taxon>
    </lineage>
</organism>
<dbReference type="OrthoDB" id="1676598at2759"/>
<dbReference type="AlphaFoldDB" id="A0A9E7HG01"/>
<proteinExistence type="predicted"/>
<name>A0A9E7HG01_9LILI</name>
<dbReference type="EMBL" id="CP097510">
    <property type="protein sequence ID" value="URE32500.1"/>
    <property type="molecule type" value="Genomic_DNA"/>
</dbReference>
<evidence type="ECO:0000313" key="2">
    <source>
        <dbReference type="EMBL" id="URE32500.1"/>
    </source>
</evidence>
<dbReference type="Proteomes" id="UP001055439">
    <property type="component" value="Chromosome 8"/>
</dbReference>
<reference evidence="2" key="1">
    <citation type="submission" date="2022-05" db="EMBL/GenBank/DDBJ databases">
        <title>The Musa troglodytarum L. genome provides insights into the mechanism of non-climacteric behaviour and enrichment of carotenoids.</title>
        <authorList>
            <person name="Wang J."/>
        </authorList>
    </citation>
    <scope>NUCLEOTIDE SEQUENCE</scope>
    <source>
        <tissue evidence="2">Leaf</tissue>
    </source>
</reference>
<keyword evidence="3" id="KW-1185">Reference proteome</keyword>
<accession>A0A9E7HG01</accession>
<sequence>MWQKEGKSMDRPHRLHPDAFGIQGSRTDHRPCSIRLEKDNHSFLKPAFLRPKRAVVYPVADVSGWYSLNVNGEVQMRKGLRWIPRHLETRKGAKRWNESCTLDGERPPCKAKYSWREGKVKRTPIGESTSETMGDKLHHHQLRPLNDRSVIKEEVCLEAVTLERMNGAKRSAEVVGCKNASSEAPAQAGVDEVEVRMFITEGESGPKIRPKGVVSRRMVIDSRTQGDLAFSGTRRYGVEVTHAILLGKA</sequence>
<feature type="compositionally biased region" description="Basic and acidic residues" evidence="1">
    <location>
        <begin position="1"/>
        <end position="17"/>
    </location>
</feature>